<evidence type="ECO:0000313" key="2">
    <source>
        <dbReference type="EMBL" id="CAF0930769.1"/>
    </source>
</evidence>
<sequence>MKQIFTNNITSLPLIVNNNGSFTYHYAIWPYICLFTLIIIVWIFIYLLNYCLRRRHTRNDQHRLFSLNTTQRSYITNSIRNTCATSTKISPQNI</sequence>
<dbReference type="Proteomes" id="UP000663823">
    <property type="component" value="Unassembled WGS sequence"/>
</dbReference>
<keyword evidence="1" id="KW-0812">Transmembrane</keyword>
<dbReference type="EMBL" id="CAJNOL010002676">
    <property type="protein sequence ID" value="CAF1521539.1"/>
    <property type="molecule type" value="Genomic_DNA"/>
</dbReference>
<gene>
    <name evidence="6" type="ORF">JBS370_LOCUS5260</name>
    <name evidence="5" type="ORF">JXQ802_LOCUS41616</name>
    <name evidence="7" type="ORF">OTI717_LOCUS18240</name>
    <name evidence="3" type="ORF">PYM288_LOCUS11232</name>
    <name evidence="4" type="ORF">RFH988_LOCUS27442</name>
    <name evidence="2" type="ORF">ZHD862_LOCUS8924</name>
</gene>
<dbReference type="OrthoDB" id="10116386at2759"/>
<feature type="transmembrane region" description="Helical" evidence="1">
    <location>
        <begin position="28"/>
        <end position="48"/>
    </location>
</feature>
<proteinExistence type="predicted"/>
<dbReference type="EMBL" id="CAJNOO010002316">
    <property type="protein sequence ID" value="CAF1256336.1"/>
    <property type="molecule type" value="Genomic_DNA"/>
</dbReference>
<evidence type="ECO:0000313" key="4">
    <source>
        <dbReference type="EMBL" id="CAF1256336.1"/>
    </source>
</evidence>
<dbReference type="EMBL" id="CAJOBD010000268">
    <property type="protein sequence ID" value="CAF3630513.1"/>
    <property type="molecule type" value="Genomic_DNA"/>
</dbReference>
<dbReference type="AlphaFoldDB" id="A0A814BNQ1"/>
<evidence type="ECO:0000313" key="3">
    <source>
        <dbReference type="EMBL" id="CAF0934410.1"/>
    </source>
</evidence>
<name>A0A814BNQ1_9BILA</name>
<keyword evidence="1" id="KW-1133">Transmembrane helix</keyword>
<evidence type="ECO:0000313" key="7">
    <source>
        <dbReference type="EMBL" id="CAF3800374.1"/>
    </source>
</evidence>
<protein>
    <submittedName>
        <fullName evidence="2">Uncharacterized protein</fullName>
    </submittedName>
</protein>
<dbReference type="Proteomes" id="UP000663854">
    <property type="component" value="Unassembled WGS sequence"/>
</dbReference>
<dbReference type="EMBL" id="CAJOAX010002494">
    <property type="protein sequence ID" value="CAF3800374.1"/>
    <property type="molecule type" value="Genomic_DNA"/>
</dbReference>
<dbReference type="EMBL" id="CAJNOH010000186">
    <property type="protein sequence ID" value="CAF0934410.1"/>
    <property type="molecule type" value="Genomic_DNA"/>
</dbReference>
<dbReference type="Proteomes" id="UP000663836">
    <property type="component" value="Unassembled WGS sequence"/>
</dbReference>
<evidence type="ECO:0000313" key="5">
    <source>
        <dbReference type="EMBL" id="CAF1521539.1"/>
    </source>
</evidence>
<keyword evidence="9" id="KW-1185">Reference proteome</keyword>
<dbReference type="Proteomes" id="UP000663882">
    <property type="component" value="Unassembled WGS sequence"/>
</dbReference>
<dbReference type="Proteomes" id="UP000663864">
    <property type="component" value="Unassembled WGS sequence"/>
</dbReference>
<accession>A0A814BNQ1</accession>
<keyword evidence="1" id="KW-0472">Membrane</keyword>
<organism evidence="2 8">
    <name type="scientific">Rotaria sordida</name>
    <dbReference type="NCBI Taxonomy" id="392033"/>
    <lineage>
        <taxon>Eukaryota</taxon>
        <taxon>Metazoa</taxon>
        <taxon>Spiralia</taxon>
        <taxon>Gnathifera</taxon>
        <taxon>Rotifera</taxon>
        <taxon>Eurotatoria</taxon>
        <taxon>Bdelloidea</taxon>
        <taxon>Philodinida</taxon>
        <taxon>Philodinidae</taxon>
        <taxon>Rotaria</taxon>
    </lineage>
</organism>
<dbReference type="Proteomes" id="UP000663870">
    <property type="component" value="Unassembled WGS sequence"/>
</dbReference>
<evidence type="ECO:0000313" key="9">
    <source>
        <dbReference type="Proteomes" id="UP000663870"/>
    </source>
</evidence>
<evidence type="ECO:0000313" key="8">
    <source>
        <dbReference type="Proteomes" id="UP000663864"/>
    </source>
</evidence>
<dbReference type="EMBL" id="CAJNOT010000297">
    <property type="protein sequence ID" value="CAF0930769.1"/>
    <property type="molecule type" value="Genomic_DNA"/>
</dbReference>
<evidence type="ECO:0000256" key="1">
    <source>
        <dbReference type="SAM" id="Phobius"/>
    </source>
</evidence>
<evidence type="ECO:0000313" key="6">
    <source>
        <dbReference type="EMBL" id="CAF3630513.1"/>
    </source>
</evidence>
<reference evidence="2" key="1">
    <citation type="submission" date="2021-02" db="EMBL/GenBank/DDBJ databases">
        <authorList>
            <person name="Nowell W R."/>
        </authorList>
    </citation>
    <scope>NUCLEOTIDE SEQUENCE</scope>
</reference>
<comment type="caution">
    <text evidence="2">The sequence shown here is derived from an EMBL/GenBank/DDBJ whole genome shotgun (WGS) entry which is preliminary data.</text>
</comment>